<evidence type="ECO:0000313" key="2">
    <source>
        <dbReference type="Proteomes" id="UP000184330"/>
    </source>
</evidence>
<evidence type="ECO:0000313" key="1">
    <source>
        <dbReference type="EMBL" id="CZR69879.1"/>
    </source>
</evidence>
<keyword evidence="2" id="KW-1185">Reference proteome</keyword>
<dbReference type="EMBL" id="FJOG01000083">
    <property type="protein sequence ID" value="CZR69879.1"/>
    <property type="molecule type" value="Genomic_DNA"/>
</dbReference>
<proteinExistence type="predicted"/>
<dbReference type="AlphaFoldDB" id="A0A1L7XY02"/>
<protein>
    <submittedName>
        <fullName evidence="1">Uncharacterized protein</fullName>
    </submittedName>
</protein>
<accession>A0A1L7XY02</accession>
<dbReference type="STRING" id="576137.A0A1L7XY02"/>
<sequence>MVDSDCKSSEQVEIDRGGLYNVGTTSSLQTALESHDVQQVACVLQNVNGPEDDHPAWIEDLLSRRPLDLDRLPSNHNGPLAREGYHVRDCIHQISHEIPRRQSPDSANAILPQQELAGNDVKLKIQGMCGLGGVVPVSKNLDEWDGTIDVASHSSSVSYIRDHEWAMAKTDRVGFISKVFARTRNSLEGTLKAIGCIQQQGLCCDSFTVLVRNSKDRSKTPRAELIRTEIKPALDLFHVLTRLSREYNSTEELDKLFEHEQEPLLHSIAKILKPFPGFYDFISDGGEATMSSVLHVCTLAVQFLSLAFVSYVQGHCGNLRPFFINRGLECVALSGLGISGAPFIMCSLVKLSCLGSMLEEPVLAFVLDSATWAEYDGNLLRTIGGDNVETKRFDVATMPVDLIDTWGPARILSESATQLSPMAAAIFIRGGFISVADLGSDKRLLHWSHGAALDKNLINFNLQQVTVVGAPLVVSRNCAIHADSNLQIVNPVHEVLGPFEEYWKLSSRAVGVTTGFSLKGGFNVQANQGWTKEKECKTYQFHWLLENPWAVQISFCTGAAQRIKLRDLVADLLPIYVKGQWNPSTEWDVLRDEHGISRRYVLRTFKNGDGV</sequence>
<gene>
    <name evidence="1" type="ORF">PAC_19779</name>
</gene>
<reference evidence="1 2" key="1">
    <citation type="submission" date="2016-03" db="EMBL/GenBank/DDBJ databases">
        <authorList>
            <person name="Ploux O."/>
        </authorList>
    </citation>
    <scope>NUCLEOTIDE SEQUENCE [LARGE SCALE GENOMIC DNA]</scope>
    <source>
        <strain evidence="1 2">UAMH 11012</strain>
    </source>
</reference>
<organism evidence="1 2">
    <name type="scientific">Phialocephala subalpina</name>
    <dbReference type="NCBI Taxonomy" id="576137"/>
    <lineage>
        <taxon>Eukaryota</taxon>
        <taxon>Fungi</taxon>
        <taxon>Dikarya</taxon>
        <taxon>Ascomycota</taxon>
        <taxon>Pezizomycotina</taxon>
        <taxon>Leotiomycetes</taxon>
        <taxon>Helotiales</taxon>
        <taxon>Mollisiaceae</taxon>
        <taxon>Phialocephala</taxon>
        <taxon>Phialocephala fortinii species complex</taxon>
    </lineage>
</organism>
<dbReference type="Proteomes" id="UP000184330">
    <property type="component" value="Unassembled WGS sequence"/>
</dbReference>
<dbReference type="OrthoDB" id="3562788at2759"/>
<name>A0A1L7XY02_9HELO</name>